<evidence type="ECO:0000313" key="1">
    <source>
        <dbReference type="EMBL" id="VDM60750.1"/>
    </source>
</evidence>
<evidence type="ECO:0000313" key="3">
    <source>
        <dbReference type="WBParaSite" id="ACOC_0000916401-mRNA-1"/>
    </source>
</evidence>
<evidence type="ECO:0000313" key="2">
    <source>
        <dbReference type="Proteomes" id="UP000267027"/>
    </source>
</evidence>
<dbReference type="AlphaFoldDB" id="A0A0R3PTN6"/>
<dbReference type="Proteomes" id="UP000267027">
    <property type="component" value="Unassembled WGS sequence"/>
</dbReference>
<gene>
    <name evidence="1" type="ORF">ACOC_LOCUS9165</name>
</gene>
<sequence>MSSTFDSIIVCTNRTQLTESTSKQYLIDERLTLTANENRLDGLDGLDELDALEERQMDRRAGQVGREILRLIYPHRWRLYGAFERA</sequence>
<keyword evidence="2" id="KW-1185">Reference proteome</keyword>
<reference evidence="1 2" key="2">
    <citation type="submission" date="2018-11" db="EMBL/GenBank/DDBJ databases">
        <authorList>
            <consortium name="Pathogen Informatics"/>
        </authorList>
    </citation>
    <scope>NUCLEOTIDE SEQUENCE [LARGE SCALE GENOMIC DNA]</scope>
    <source>
        <strain evidence="1 2">Costa Rica</strain>
    </source>
</reference>
<accession>A0A0R3PTN6</accession>
<proteinExistence type="predicted"/>
<organism evidence="3">
    <name type="scientific">Angiostrongylus costaricensis</name>
    <name type="common">Nematode worm</name>
    <dbReference type="NCBI Taxonomy" id="334426"/>
    <lineage>
        <taxon>Eukaryota</taxon>
        <taxon>Metazoa</taxon>
        <taxon>Ecdysozoa</taxon>
        <taxon>Nematoda</taxon>
        <taxon>Chromadorea</taxon>
        <taxon>Rhabditida</taxon>
        <taxon>Rhabditina</taxon>
        <taxon>Rhabditomorpha</taxon>
        <taxon>Strongyloidea</taxon>
        <taxon>Metastrongylidae</taxon>
        <taxon>Angiostrongylus</taxon>
    </lineage>
</organism>
<dbReference type="EMBL" id="UYYA01004256">
    <property type="protein sequence ID" value="VDM60750.1"/>
    <property type="molecule type" value="Genomic_DNA"/>
</dbReference>
<name>A0A0R3PTN6_ANGCS</name>
<protein>
    <submittedName>
        <fullName evidence="3">IstB_IS21 domain-containing protein</fullName>
    </submittedName>
</protein>
<reference evidence="3" key="1">
    <citation type="submission" date="2017-02" db="UniProtKB">
        <authorList>
            <consortium name="WormBaseParasite"/>
        </authorList>
    </citation>
    <scope>IDENTIFICATION</scope>
</reference>
<dbReference type="WBParaSite" id="ACOC_0000916401-mRNA-1">
    <property type="protein sequence ID" value="ACOC_0000916401-mRNA-1"/>
    <property type="gene ID" value="ACOC_0000916401"/>
</dbReference>